<organism evidence="1 2">
    <name type="scientific">Pseudoalteromonas espejiana</name>
    <dbReference type="NCBI Taxonomy" id="28107"/>
    <lineage>
        <taxon>Bacteria</taxon>
        <taxon>Pseudomonadati</taxon>
        <taxon>Pseudomonadota</taxon>
        <taxon>Gammaproteobacteria</taxon>
        <taxon>Alteromonadales</taxon>
        <taxon>Pseudoalteromonadaceae</taxon>
        <taxon>Pseudoalteromonas</taxon>
    </lineage>
</organism>
<dbReference type="EMBL" id="BJUM01000010">
    <property type="protein sequence ID" value="GEK54443.1"/>
    <property type="molecule type" value="Genomic_DNA"/>
</dbReference>
<gene>
    <name evidence="1" type="ORF">PES01_12880</name>
</gene>
<comment type="caution">
    <text evidence="1">The sequence shown here is derived from an EMBL/GenBank/DDBJ whole genome shotgun (WGS) entry which is preliminary data.</text>
</comment>
<evidence type="ECO:0000313" key="2">
    <source>
        <dbReference type="Proteomes" id="UP000321419"/>
    </source>
</evidence>
<protein>
    <recommendedName>
        <fullName evidence="3">STAS domain-containing protein</fullName>
    </recommendedName>
</protein>
<proteinExistence type="predicted"/>
<dbReference type="Proteomes" id="UP000321419">
    <property type="component" value="Unassembled WGS sequence"/>
</dbReference>
<evidence type="ECO:0008006" key="3">
    <source>
        <dbReference type="Google" id="ProtNLM"/>
    </source>
</evidence>
<dbReference type="OrthoDB" id="6305254at2"/>
<reference evidence="1 2" key="1">
    <citation type="submission" date="2019-07" db="EMBL/GenBank/DDBJ databases">
        <title>Whole genome shotgun sequence of Pseudoalteromonas espejiana NBRC 102222.</title>
        <authorList>
            <person name="Hosoyama A."/>
            <person name="Uohara A."/>
            <person name="Ohji S."/>
            <person name="Ichikawa N."/>
        </authorList>
    </citation>
    <scope>NUCLEOTIDE SEQUENCE [LARGE SCALE GENOMIC DNA]</scope>
    <source>
        <strain evidence="1 2">NBRC 102222</strain>
    </source>
</reference>
<evidence type="ECO:0000313" key="1">
    <source>
        <dbReference type="EMBL" id="GEK54443.1"/>
    </source>
</evidence>
<keyword evidence="2" id="KW-1185">Reference proteome</keyword>
<dbReference type="RefSeq" id="WP_089348981.1">
    <property type="nucleotide sequence ID" value="NZ_BJUM01000010.1"/>
</dbReference>
<dbReference type="AlphaFoldDB" id="A0A510XTV5"/>
<name>A0A510XTV5_9GAMM</name>
<accession>A0A510XTV5</accession>
<sequence length="132" mass="15323">MFGAHGEFDICSQPPTMYLKLVGSFNNEGITLLTNGVVQELSTHPKGTVKFVVVNLEEFELLTLDSLDSLETYFASVKERGYQRVDYLFANIIAKNMFEKVWKNSEVEVNFYKDSESYLQQHPDDEYIKTYW</sequence>